<proteinExistence type="predicted"/>
<organism evidence="2 3">
    <name type="scientific">Candidatus Enterocloster faecavium</name>
    <dbReference type="NCBI Taxonomy" id="2838560"/>
    <lineage>
        <taxon>Bacteria</taxon>
        <taxon>Bacillati</taxon>
        <taxon>Bacillota</taxon>
        <taxon>Clostridia</taxon>
        <taxon>Lachnospirales</taxon>
        <taxon>Lachnospiraceae</taxon>
        <taxon>Enterocloster</taxon>
    </lineage>
</organism>
<dbReference type="Pfam" id="PF00690">
    <property type="entry name" value="Cation_ATPase_N"/>
    <property type="match status" value="1"/>
</dbReference>
<dbReference type="Proteomes" id="UP000886804">
    <property type="component" value="Unassembled WGS sequence"/>
</dbReference>
<dbReference type="AlphaFoldDB" id="A0A9D2RM87"/>
<dbReference type="InterPro" id="IPR004014">
    <property type="entry name" value="ATPase_P-typ_cation-transptr_N"/>
</dbReference>
<evidence type="ECO:0000313" key="2">
    <source>
        <dbReference type="EMBL" id="HJB08825.1"/>
    </source>
</evidence>
<evidence type="ECO:0000259" key="1">
    <source>
        <dbReference type="Pfam" id="PF00690"/>
    </source>
</evidence>
<evidence type="ECO:0000313" key="3">
    <source>
        <dbReference type="Proteomes" id="UP000886804"/>
    </source>
</evidence>
<reference evidence="2" key="1">
    <citation type="journal article" date="2021" name="PeerJ">
        <title>Extensive microbial diversity within the chicken gut microbiome revealed by metagenomics and culture.</title>
        <authorList>
            <person name="Gilroy R."/>
            <person name="Ravi A."/>
            <person name="Getino M."/>
            <person name="Pursley I."/>
            <person name="Horton D.L."/>
            <person name="Alikhan N.F."/>
            <person name="Baker D."/>
            <person name="Gharbi K."/>
            <person name="Hall N."/>
            <person name="Watson M."/>
            <person name="Adriaenssens E.M."/>
            <person name="Foster-Nyarko E."/>
            <person name="Jarju S."/>
            <person name="Secka A."/>
            <person name="Antonio M."/>
            <person name="Oren A."/>
            <person name="Chaudhuri R.R."/>
            <person name="La Ragione R."/>
            <person name="Hildebrand F."/>
            <person name="Pallen M.J."/>
        </authorList>
    </citation>
    <scope>NUCLEOTIDE SEQUENCE</scope>
    <source>
        <strain evidence="2">CHK188-4685</strain>
    </source>
</reference>
<sequence>MVLGQRERNEMQEWFWLPKNEVLSELRTGEEGLDAREAKVRLREYGENV</sequence>
<gene>
    <name evidence="2" type="ORF">H9716_13350</name>
</gene>
<accession>A0A9D2RM87</accession>
<protein>
    <recommendedName>
        <fullName evidence="1">Cation-transporting P-type ATPase N-terminal domain-containing protein</fullName>
    </recommendedName>
</protein>
<feature type="non-terminal residue" evidence="2">
    <location>
        <position position="49"/>
    </location>
</feature>
<feature type="domain" description="Cation-transporting P-type ATPase N-terminal" evidence="1">
    <location>
        <begin position="17"/>
        <end position="48"/>
    </location>
</feature>
<reference evidence="2" key="2">
    <citation type="submission" date="2021-04" db="EMBL/GenBank/DDBJ databases">
        <authorList>
            <person name="Gilroy R."/>
        </authorList>
    </citation>
    <scope>NUCLEOTIDE SEQUENCE</scope>
    <source>
        <strain evidence="2">CHK188-4685</strain>
    </source>
</reference>
<comment type="caution">
    <text evidence="2">The sequence shown here is derived from an EMBL/GenBank/DDBJ whole genome shotgun (WGS) entry which is preliminary data.</text>
</comment>
<dbReference type="EMBL" id="DWYS01000162">
    <property type="protein sequence ID" value="HJB08825.1"/>
    <property type="molecule type" value="Genomic_DNA"/>
</dbReference>
<name>A0A9D2RM87_9FIRM</name>
<dbReference type="SUPFAM" id="SSF81665">
    <property type="entry name" value="Calcium ATPase, transmembrane domain M"/>
    <property type="match status" value="1"/>
</dbReference>
<dbReference type="InterPro" id="IPR023298">
    <property type="entry name" value="ATPase_P-typ_TM_dom_sf"/>
</dbReference>